<protein>
    <submittedName>
        <fullName evidence="2">Uncharacterized protein</fullName>
    </submittedName>
</protein>
<dbReference type="OrthoDB" id="4817573at2759"/>
<evidence type="ECO:0000313" key="3">
    <source>
        <dbReference type="Proteomes" id="UP000711996"/>
    </source>
</evidence>
<proteinExistence type="predicted"/>
<feature type="signal peptide" evidence="1">
    <location>
        <begin position="1"/>
        <end position="19"/>
    </location>
</feature>
<dbReference type="AlphaFoldDB" id="A0A9P5EUJ0"/>
<reference evidence="2" key="1">
    <citation type="submission" date="2019-06" db="EMBL/GenBank/DDBJ databases">
        <authorList>
            <person name="Gan P."/>
            <person name="Shirasu K."/>
        </authorList>
    </citation>
    <scope>NUCLEOTIDE SEQUENCE [LARGE SCALE GENOMIC DNA]</scope>
    <source>
        <strain evidence="2">CAD2</strain>
    </source>
</reference>
<sequence>MRVSSLVATLSLLIAAASALPGKELDYCKLTTWHTKCRIQDGEIICGRAPREPQTCHPGYSFIKVMGPDDTCNGGRIGDPCTWTAKCCPKKPEPQPGGVFPSSSNNS</sequence>
<accession>A0A9P5EUJ0</accession>
<name>A0A9P5EUJ0_COLSI</name>
<gene>
    <name evidence="2" type="ORF">CGCSCA2_v006163</name>
</gene>
<keyword evidence="3" id="KW-1185">Reference proteome</keyword>
<evidence type="ECO:0000313" key="2">
    <source>
        <dbReference type="EMBL" id="KAF4859558.1"/>
    </source>
</evidence>
<comment type="caution">
    <text evidence="2">The sequence shown here is derived from an EMBL/GenBank/DDBJ whole genome shotgun (WGS) entry which is preliminary data.</text>
</comment>
<keyword evidence="1" id="KW-0732">Signal</keyword>
<feature type="chain" id="PRO_5040336133" evidence="1">
    <location>
        <begin position="20"/>
        <end position="107"/>
    </location>
</feature>
<evidence type="ECO:0000256" key="1">
    <source>
        <dbReference type="SAM" id="SignalP"/>
    </source>
</evidence>
<dbReference type="Proteomes" id="UP000711996">
    <property type="component" value="Unassembled WGS sequence"/>
</dbReference>
<dbReference type="EMBL" id="QPMT01000016">
    <property type="protein sequence ID" value="KAF4859558.1"/>
    <property type="molecule type" value="Genomic_DNA"/>
</dbReference>
<organism evidence="2 3">
    <name type="scientific">Colletotrichum siamense</name>
    <name type="common">Anthracnose fungus</name>
    <dbReference type="NCBI Taxonomy" id="690259"/>
    <lineage>
        <taxon>Eukaryota</taxon>
        <taxon>Fungi</taxon>
        <taxon>Dikarya</taxon>
        <taxon>Ascomycota</taxon>
        <taxon>Pezizomycotina</taxon>
        <taxon>Sordariomycetes</taxon>
        <taxon>Hypocreomycetidae</taxon>
        <taxon>Glomerellales</taxon>
        <taxon>Glomerellaceae</taxon>
        <taxon>Colletotrichum</taxon>
        <taxon>Colletotrichum gloeosporioides species complex</taxon>
    </lineage>
</organism>